<keyword evidence="1" id="KW-0732">Signal</keyword>
<proteinExistence type="predicted"/>
<name>A0AAP0IBL1_9MAGN</name>
<accession>A0AAP0IBL1</accession>
<protein>
    <recommendedName>
        <fullName evidence="4">Secreted protein</fullName>
    </recommendedName>
</protein>
<sequence>MTRPPPLLAVAFLHLVQPSAVLPAVLPRRQDFLKTPTNSAADPCSDHAGNSAGLLASWRACWLSTSRRRLWRVAVEVVDDRIRAGSHRRRPSASSRRRAGLLRDKLWAPLRAPFETSMQTHHLSPPINICQGNILAILEYK</sequence>
<feature type="signal peptide" evidence="1">
    <location>
        <begin position="1"/>
        <end position="23"/>
    </location>
</feature>
<comment type="caution">
    <text evidence="2">The sequence shown here is derived from an EMBL/GenBank/DDBJ whole genome shotgun (WGS) entry which is preliminary data.</text>
</comment>
<keyword evidence="3" id="KW-1185">Reference proteome</keyword>
<dbReference type="EMBL" id="JBBNAG010000008">
    <property type="protein sequence ID" value="KAK9112140.1"/>
    <property type="molecule type" value="Genomic_DNA"/>
</dbReference>
<evidence type="ECO:0000313" key="3">
    <source>
        <dbReference type="Proteomes" id="UP001419268"/>
    </source>
</evidence>
<gene>
    <name evidence="2" type="ORF">Scep_019659</name>
</gene>
<evidence type="ECO:0000313" key="2">
    <source>
        <dbReference type="EMBL" id="KAK9112140.1"/>
    </source>
</evidence>
<evidence type="ECO:0008006" key="4">
    <source>
        <dbReference type="Google" id="ProtNLM"/>
    </source>
</evidence>
<organism evidence="2 3">
    <name type="scientific">Stephania cephalantha</name>
    <dbReference type="NCBI Taxonomy" id="152367"/>
    <lineage>
        <taxon>Eukaryota</taxon>
        <taxon>Viridiplantae</taxon>
        <taxon>Streptophyta</taxon>
        <taxon>Embryophyta</taxon>
        <taxon>Tracheophyta</taxon>
        <taxon>Spermatophyta</taxon>
        <taxon>Magnoliopsida</taxon>
        <taxon>Ranunculales</taxon>
        <taxon>Menispermaceae</taxon>
        <taxon>Menispermoideae</taxon>
        <taxon>Cissampelideae</taxon>
        <taxon>Stephania</taxon>
    </lineage>
</organism>
<reference evidence="2 3" key="1">
    <citation type="submission" date="2024-01" db="EMBL/GenBank/DDBJ databases">
        <title>Genome assemblies of Stephania.</title>
        <authorList>
            <person name="Yang L."/>
        </authorList>
    </citation>
    <scope>NUCLEOTIDE SEQUENCE [LARGE SCALE GENOMIC DNA]</scope>
    <source>
        <strain evidence="2">JXDWG</strain>
        <tissue evidence="2">Leaf</tissue>
    </source>
</reference>
<dbReference type="AlphaFoldDB" id="A0AAP0IBL1"/>
<dbReference type="Proteomes" id="UP001419268">
    <property type="component" value="Unassembled WGS sequence"/>
</dbReference>
<evidence type="ECO:0000256" key="1">
    <source>
        <dbReference type="SAM" id="SignalP"/>
    </source>
</evidence>
<feature type="chain" id="PRO_5042931607" description="Secreted protein" evidence="1">
    <location>
        <begin position="24"/>
        <end position="141"/>
    </location>
</feature>